<accession>A0AA39P4F9</accession>
<evidence type="ECO:0000256" key="1">
    <source>
        <dbReference type="SAM" id="Phobius"/>
    </source>
</evidence>
<dbReference type="Proteomes" id="UP001175227">
    <property type="component" value="Unassembled WGS sequence"/>
</dbReference>
<evidence type="ECO:0000313" key="3">
    <source>
        <dbReference type="Proteomes" id="UP001175227"/>
    </source>
</evidence>
<evidence type="ECO:0000313" key="2">
    <source>
        <dbReference type="EMBL" id="KAK0477110.1"/>
    </source>
</evidence>
<comment type="caution">
    <text evidence="2">The sequence shown here is derived from an EMBL/GenBank/DDBJ whole genome shotgun (WGS) entry which is preliminary data.</text>
</comment>
<feature type="transmembrane region" description="Helical" evidence="1">
    <location>
        <begin position="45"/>
        <end position="65"/>
    </location>
</feature>
<organism evidence="2 3">
    <name type="scientific">Armillaria novae-zelandiae</name>
    <dbReference type="NCBI Taxonomy" id="153914"/>
    <lineage>
        <taxon>Eukaryota</taxon>
        <taxon>Fungi</taxon>
        <taxon>Dikarya</taxon>
        <taxon>Basidiomycota</taxon>
        <taxon>Agaricomycotina</taxon>
        <taxon>Agaricomycetes</taxon>
        <taxon>Agaricomycetidae</taxon>
        <taxon>Agaricales</taxon>
        <taxon>Marasmiineae</taxon>
        <taxon>Physalacriaceae</taxon>
        <taxon>Armillaria</taxon>
    </lineage>
</organism>
<keyword evidence="1" id="KW-1133">Transmembrane helix</keyword>
<keyword evidence="3" id="KW-1185">Reference proteome</keyword>
<sequence length="134" mass="14424">MGNSIWGITAFAMIHTLAWVMGKIYSYISAFSKASTLARVMGKIYSYILAFTEASTLALVMRNFYSYTLAGAGSCTVGMQSDADVGTHVALLTGTACMAVLHIKKVCINIMGVLEGEVGTQRNTPGQRVQTRSR</sequence>
<dbReference type="AlphaFoldDB" id="A0AA39P4F9"/>
<gene>
    <name evidence="2" type="ORF">IW261DRAFT_1421314</name>
</gene>
<feature type="transmembrane region" description="Helical" evidence="1">
    <location>
        <begin position="6"/>
        <end position="25"/>
    </location>
</feature>
<feature type="transmembrane region" description="Helical" evidence="1">
    <location>
        <begin position="85"/>
        <end position="103"/>
    </location>
</feature>
<keyword evidence="1" id="KW-0812">Transmembrane</keyword>
<name>A0AA39P4F9_9AGAR</name>
<protein>
    <submittedName>
        <fullName evidence="2">Uncharacterized protein</fullName>
    </submittedName>
</protein>
<proteinExistence type="predicted"/>
<keyword evidence="1" id="KW-0472">Membrane</keyword>
<reference evidence="2" key="1">
    <citation type="submission" date="2023-06" db="EMBL/GenBank/DDBJ databases">
        <authorList>
            <consortium name="Lawrence Berkeley National Laboratory"/>
            <person name="Ahrendt S."/>
            <person name="Sahu N."/>
            <person name="Indic B."/>
            <person name="Wong-Bajracharya J."/>
            <person name="Merenyi Z."/>
            <person name="Ke H.-M."/>
            <person name="Monk M."/>
            <person name="Kocsube S."/>
            <person name="Drula E."/>
            <person name="Lipzen A."/>
            <person name="Balint B."/>
            <person name="Henrissat B."/>
            <person name="Andreopoulos B."/>
            <person name="Martin F.M."/>
            <person name="Harder C.B."/>
            <person name="Rigling D."/>
            <person name="Ford K.L."/>
            <person name="Foster G.D."/>
            <person name="Pangilinan J."/>
            <person name="Papanicolaou A."/>
            <person name="Barry K."/>
            <person name="LaButti K."/>
            <person name="Viragh M."/>
            <person name="Koriabine M."/>
            <person name="Yan M."/>
            <person name="Riley R."/>
            <person name="Champramary S."/>
            <person name="Plett K.L."/>
            <person name="Tsai I.J."/>
            <person name="Slot J."/>
            <person name="Sipos G."/>
            <person name="Plett J."/>
            <person name="Nagy L.G."/>
            <person name="Grigoriev I.V."/>
        </authorList>
    </citation>
    <scope>NUCLEOTIDE SEQUENCE</scope>
    <source>
        <strain evidence="2">ICMP 16352</strain>
    </source>
</reference>
<dbReference type="EMBL" id="JAUEPR010000018">
    <property type="protein sequence ID" value="KAK0477110.1"/>
    <property type="molecule type" value="Genomic_DNA"/>
</dbReference>